<dbReference type="Proteomes" id="UP001158576">
    <property type="component" value="Chromosome 1"/>
</dbReference>
<evidence type="ECO:0000313" key="1">
    <source>
        <dbReference type="EMBL" id="CAG5105759.1"/>
    </source>
</evidence>
<dbReference type="EMBL" id="OU015566">
    <property type="protein sequence ID" value="CAG5105759.1"/>
    <property type="molecule type" value="Genomic_DNA"/>
</dbReference>
<sequence length="214" mass="25181">MQLLCALLTLVSGQPPRPSEIFESSYREVRGWVDQNWWDFKAFVDALDSSLFQPFWEFCHEECELEDDAGLDRESFIGCGEAFSTTYGEYHESFPHWGSFLEPVWEKADWNDSGFVDWDEWRYTEAVLGGVYANVSFQRSGKSTADELTGFQLEISIGFTRQQMRLLRELETDRRNFYFNLWNASQVDENSDTADKREISLFWINFWNFLITKA</sequence>
<dbReference type="SUPFAM" id="SSF47473">
    <property type="entry name" value="EF-hand"/>
    <property type="match status" value="1"/>
</dbReference>
<evidence type="ECO:0000313" key="2">
    <source>
        <dbReference type="Proteomes" id="UP001158576"/>
    </source>
</evidence>
<name>A0ABN7SR30_OIKDI</name>
<keyword evidence="2" id="KW-1185">Reference proteome</keyword>
<reference evidence="1 2" key="1">
    <citation type="submission" date="2021-04" db="EMBL/GenBank/DDBJ databases">
        <authorList>
            <person name="Bliznina A."/>
        </authorList>
    </citation>
    <scope>NUCLEOTIDE SEQUENCE [LARGE SCALE GENOMIC DNA]</scope>
</reference>
<dbReference type="InterPro" id="IPR011992">
    <property type="entry name" value="EF-hand-dom_pair"/>
</dbReference>
<organism evidence="1 2">
    <name type="scientific">Oikopleura dioica</name>
    <name type="common">Tunicate</name>
    <dbReference type="NCBI Taxonomy" id="34765"/>
    <lineage>
        <taxon>Eukaryota</taxon>
        <taxon>Metazoa</taxon>
        <taxon>Chordata</taxon>
        <taxon>Tunicata</taxon>
        <taxon>Appendicularia</taxon>
        <taxon>Copelata</taxon>
        <taxon>Oikopleuridae</taxon>
        <taxon>Oikopleura</taxon>
    </lineage>
</organism>
<protein>
    <submittedName>
        <fullName evidence="1">Oidioi.mRNA.OKI2018_I69.chr1.g2426.t1.cds</fullName>
    </submittedName>
</protein>
<proteinExistence type="predicted"/>
<gene>
    <name evidence="1" type="ORF">OKIOD_LOCUS11191</name>
</gene>
<accession>A0ABN7SR30</accession>